<dbReference type="GO" id="GO:0008168">
    <property type="term" value="F:methyltransferase activity"/>
    <property type="evidence" value="ECO:0007669"/>
    <property type="project" value="UniProtKB-KW"/>
</dbReference>
<proteinExistence type="predicted"/>
<dbReference type="EMBL" id="CAXAMM010024891">
    <property type="protein sequence ID" value="CAK9056112.1"/>
    <property type="molecule type" value="Genomic_DNA"/>
</dbReference>
<dbReference type="SUPFAM" id="SSF53335">
    <property type="entry name" value="S-adenosyl-L-methionine-dependent methyltransferases"/>
    <property type="match status" value="1"/>
</dbReference>
<organism evidence="4 5">
    <name type="scientific">Durusdinium trenchii</name>
    <dbReference type="NCBI Taxonomy" id="1381693"/>
    <lineage>
        <taxon>Eukaryota</taxon>
        <taxon>Sar</taxon>
        <taxon>Alveolata</taxon>
        <taxon>Dinophyceae</taxon>
        <taxon>Suessiales</taxon>
        <taxon>Symbiodiniaceae</taxon>
        <taxon>Durusdinium</taxon>
    </lineage>
</organism>
<dbReference type="PANTHER" id="PTHR46098:SF1">
    <property type="entry name" value="TRNA (CYTOSINE(38)-C(5))-METHYLTRANSFERASE"/>
    <property type="match status" value="1"/>
</dbReference>
<dbReference type="InterPro" id="IPR050750">
    <property type="entry name" value="C5-MTase"/>
</dbReference>
<evidence type="ECO:0000313" key="5">
    <source>
        <dbReference type="Proteomes" id="UP001642464"/>
    </source>
</evidence>
<protein>
    <submittedName>
        <fullName evidence="4">Cytosine-specific methyltransferase NlaX (M.NlaX)</fullName>
    </submittedName>
</protein>
<dbReference type="Proteomes" id="UP001642464">
    <property type="component" value="Unassembled WGS sequence"/>
</dbReference>
<evidence type="ECO:0000256" key="1">
    <source>
        <dbReference type="ARBA" id="ARBA00022603"/>
    </source>
</evidence>
<keyword evidence="3" id="KW-0949">S-adenosyl-L-methionine</keyword>
<dbReference type="PANTHER" id="PTHR46098">
    <property type="entry name" value="TRNA (CYTOSINE(38)-C(5))-METHYLTRANSFERASE"/>
    <property type="match status" value="1"/>
</dbReference>
<accession>A0ABP0MX70</accession>
<evidence type="ECO:0000256" key="3">
    <source>
        <dbReference type="ARBA" id="ARBA00022691"/>
    </source>
</evidence>
<keyword evidence="5" id="KW-1185">Reference proteome</keyword>
<gene>
    <name evidence="4" type="ORF">SCF082_LOCUS30272</name>
</gene>
<dbReference type="InterPro" id="IPR029063">
    <property type="entry name" value="SAM-dependent_MTases_sf"/>
</dbReference>
<dbReference type="Gene3D" id="3.40.50.150">
    <property type="entry name" value="Vaccinia Virus protein VP39"/>
    <property type="match status" value="1"/>
</dbReference>
<evidence type="ECO:0000256" key="2">
    <source>
        <dbReference type="ARBA" id="ARBA00022679"/>
    </source>
</evidence>
<dbReference type="InterPro" id="IPR001525">
    <property type="entry name" value="C5_MeTfrase"/>
</dbReference>
<dbReference type="Pfam" id="PF00145">
    <property type="entry name" value="DNA_methylase"/>
    <property type="match status" value="1"/>
</dbReference>
<name>A0ABP0MX70_9DINO</name>
<dbReference type="GO" id="GO:0032259">
    <property type="term" value="P:methylation"/>
    <property type="evidence" value="ECO:0007669"/>
    <property type="project" value="UniProtKB-KW"/>
</dbReference>
<reference evidence="4 5" key="1">
    <citation type="submission" date="2024-02" db="EMBL/GenBank/DDBJ databases">
        <authorList>
            <person name="Chen Y."/>
            <person name="Shah S."/>
            <person name="Dougan E. K."/>
            <person name="Thang M."/>
            <person name="Chan C."/>
        </authorList>
    </citation>
    <scope>NUCLEOTIDE SEQUENCE [LARGE SCALE GENOMIC DNA]</scope>
</reference>
<comment type="caution">
    <text evidence="4">The sequence shown here is derived from an EMBL/GenBank/DDBJ whole genome shotgun (WGS) entry which is preliminary data.</text>
</comment>
<keyword evidence="2" id="KW-0808">Transferase</keyword>
<evidence type="ECO:0000313" key="4">
    <source>
        <dbReference type="EMBL" id="CAK9056112.1"/>
    </source>
</evidence>
<sequence>MQWSLVLPVPTVDRPWSGLVAPLRLEDGHAVEIKLLNMDLSAKVSGFPYVTCSGTLYLAEVTFDGTSITLSGTDDTRFVPEEPMQPHGWHRVKELCAGLGGIGYGLQFLQAVICASVEINDLACSQLAHNLHGEIIQGDICQDQTILACHLAGGTSPALLTAGFPCQPFSSQGDQKAFADERTKPFWAILRATILTRATGLILECVPQAGRNSVIIDSLQEVARLLHWQVHPVQLSLSDVWPSSRTRWWCLLLPQALGDPELRSWHADGHGACINKVLEDWPIWDEADERELELTAFEIDKYFDSSLGPDQRILDMNKTCPTALHSYGNALQHCPCGCRPPFRADRLERAGLRGFCVKSKRTGNLRFLHPNELSYLLSYAPAADFVRPCRAALCLLGQIAAPAQALWVYAHACRTFEMHQNGFATTDPQASLDSFRQRLSCQKHDYWTFSSSLSTSAVELVDADGTAIPCTRQGLTHVGHLLAAEESSTSWGYMPKLYDGSRLVPSDAVLQLQGLFGPYVLLRVAKAQPKPAPTGLLAIAIDIPEHFHIALVPVGTFLFEVLHDFGLSGVPSLQDDFGHTLLPGHRLWHSTRLMLSASVAAPILSVADTPCLRPDISVSSAHSLGFGQHGLGLCIDFVWDAAHFLLDQFELLCPDRRSNTRIGIVRTHPGQAMYFDYGESFIARPRPRNTYYWMVLEDEHWYLIVCYLEGSQFDPVHHAATFYIYDGLRHGVLPDSAQRLIHLVECMWFYPVEEVYHAGILEQTRTDSCGTLMLGHLVHALGLCRDPCLDHIEDLHPGLAFLSAAYPLQRLGFGPSSANSEGRLQHELELLLLDKGVPHARVAERAAMAIQKIGVAGLQEALSRPNAWAALKSLGSRPHANFMFVKSDELQDKIRQRAAAKFKIQPSTKKARQGTSVNSKPSLQVEPDHLSLIPGTFAADDKEVSQISFAEVGQDKTGLAFCHAVDIQPYLIEGKPISTQALGVLTITPVPTELRGLLAVVDLRYPALCTATSEPMLISGSLINLGQVPIGRLGVTNPPQVAAIKTQTLKLTVYKDQWPDDWTQFIDKPFRLLLAKFPRLQLCRSTGCGDGCAFYHPPVDEVLDSLILDLWGRNWHLDNGKYTKPEQASYWSILIRVPHYAHLTVQGLSGTHGLYCEPRTHGGKEVDPTFSIVWLNNVGLQQILHRAKTTAKVVAIHRLQQKYGLRFAEADFAEAHKLLKPEEPYVHSRTTSIYKLFPLPLGTQRQGLQRALLQWGWKARVLQPVAGSVDGTTWEVGAAQEPPSRVLQSADGDVMVTFLRHTIKDPAPAPIVASSSTRDHFKQLSMAKDDPWLGQSDPWKAYRSTTSSTAAPSTDKLKQMEERLRADLHSAVHAPSAAPQGMHVDSEDSGLLQSHQLQSESRLHALEVDMEEIKNSNQQFRVWFQQAADQNQELQTHVASVQAVVEQQQRDFDQLRSDMAVHTSSTQEQMNVLRGEVREEFSNGFSRIEAMLEKKARTS</sequence>
<keyword evidence="1 4" id="KW-0489">Methyltransferase</keyword>